<feature type="transmembrane region" description="Helical" evidence="7">
    <location>
        <begin position="184"/>
        <end position="204"/>
    </location>
</feature>
<feature type="transmembrane region" description="Helical" evidence="7">
    <location>
        <begin position="103"/>
        <end position="121"/>
    </location>
</feature>
<reference evidence="10 11" key="1">
    <citation type="submission" date="2023-07" db="EMBL/GenBank/DDBJ databases">
        <title>Closed genome sequence of Methanosarcinaceae archaeon Am2.</title>
        <authorList>
            <person name="Poehlein A."/>
            <person name="Protasov E."/>
            <person name="Platt K."/>
            <person name="Reeh H."/>
            <person name="Daniel R."/>
            <person name="Brune A."/>
        </authorList>
    </citation>
    <scope>NUCLEOTIDE SEQUENCE [LARGE SCALE GENOMIC DNA]</scope>
    <source>
        <strain evidence="10 11">Am2</strain>
    </source>
</reference>
<dbReference type="InterPro" id="IPR002524">
    <property type="entry name" value="Cation_efflux"/>
</dbReference>
<dbReference type="PANTHER" id="PTHR43840">
    <property type="entry name" value="MITOCHONDRIAL METAL TRANSPORTER 1-RELATED"/>
    <property type="match status" value="1"/>
</dbReference>
<dbReference type="Pfam" id="PF16916">
    <property type="entry name" value="ZT_dimer"/>
    <property type="match status" value="1"/>
</dbReference>
<dbReference type="InterPro" id="IPR050291">
    <property type="entry name" value="CDF_Transporter"/>
</dbReference>
<dbReference type="SUPFAM" id="SSF160240">
    <property type="entry name" value="Cation efflux protein cytoplasmic domain-like"/>
    <property type="match status" value="1"/>
</dbReference>
<gene>
    <name evidence="10" type="primary">mneP</name>
    <name evidence="10" type="ORF">MsAm2_08820</name>
</gene>
<evidence type="ECO:0000256" key="5">
    <source>
        <dbReference type="ARBA" id="ARBA00022989"/>
    </source>
</evidence>
<keyword evidence="11" id="KW-1185">Reference proteome</keyword>
<feature type="domain" description="Cation efflux protein cytoplasmic" evidence="9">
    <location>
        <begin position="240"/>
        <end position="317"/>
    </location>
</feature>
<dbReference type="GO" id="GO:0008324">
    <property type="term" value="F:monoatomic cation transmembrane transporter activity"/>
    <property type="evidence" value="ECO:0007669"/>
    <property type="project" value="InterPro"/>
</dbReference>
<comment type="subcellular location">
    <subcellularLocation>
        <location evidence="1">Membrane</location>
        <topology evidence="1">Multi-pass membrane protein</topology>
    </subcellularLocation>
</comment>
<dbReference type="NCBIfam" id="TIGR01297">
    <property type="entry name" value="CDF"/>
    <property type="match status" value="1"/>
</dbReference>
<name>A0AA96ZVP5_9EURY</name>
<feature type="transmembrane region" description="Helical" evidence="7">
    <location>
        <begin position="141"/>
        <end position="158"/>
    </location>
</feature>
<feature type="transmembrane region" description="Helical" evidence="7">
    <location>
        <begin position="34"/>
        <end position="55"/>
    </location>
</feature>
<dbReference type="Gene3D" id="3.30.70.1350">
    <property type="entry name" value="Cation efflux protein, cytoplasmic domain"/>
    <property type="match status" value="1"/>
</dbReference>
<dbReference type="PANTHER" id="PTHR43840:SF15">
    <property type="entry name" value="MITOCHONDRIAL METAL TRANSPORTER 1-RELATED"/>
    <property type="match status" value="1"/>
</dbReference>
<keyword evidence="3" id="KW-0813">Transport</keyword>
<dbReference type="GeneID" id="89228301"/>
<dbReference type="FunFam" id="1.20.1510.10:FF:000006">
    <property type="entry name" value="Divalent cation efflux transporter"/>
    <property type="match status" value="1"/>
</dbReference>
<evidence type="ECO:0000256" key="2">
    <source>
        <dbReference type="ARBA" id="ARBA00008114"/>
    </source>
</evidence>
<evidence type="ECO:0000256" key="1">
    <source>
        <dbReference type="ARBA" id="ARBA00004141"/>
    </source>
</evidence>
<keyword evidence="5 7" id="KW-1133">Transmembrane helix</keyword>
<evidence type="ECO:0000313" key="11">
    <source>
        <dbReference type="Proteomes" id="UP001304970"/>
    </source>
</evidence>
<dbReference type="Pfam" id="PF01545">
    <property type="entry name" value="Cation_efflux"/>
    <property type="match status" value="1"/>
</dbReference>
<dbReference type="EMBL" id="CP131061">
    <property type="protein sequence ID" value="WNY27095.1"/>
    <property type="molecule type" value="Genomic_DNA"/>
</dbReference>
<feature type="domain" description="Cation efflux protein transmembrane" evidence="8">
    <location>
        <begin position="37"/>
        <end position="234"/>
    </location>
</feature>
<feature type="transmembrane region" description="Helical" evidence="7">
    <location>
        <begin position="210"/>
        <end position="228"/>
    </location>
</feature>
<evidence type="ECO:0000259" key="8">
    <source>
        <dbReference type="Pfam" id="PF01545"/>
    </source>
</evidence>
<accession>A0AA96ZVP5</accession>
<comment type="similarity">
    <text evidence="2">Belongs to the cation diffusion facilitator (CDF) transporter (TC 2.A.4) family.</text>
</comment>
<evidence type="ECO:0000256" key="3">
    <source>
        <dbReference type="ARBA" id="ARBA00022448"/>
    </source>
</evidence>
<keyword evidence="4 7" id="KW-0812">Transmembrane</keyword>
<proteinExistence type="inferred from homology"/>
<evidence type="ECO:0000256" key="7">
    <source>
        <dbReference type="SAM" id="Phobius"/>
    </source>
</evidence>
<evidence type="ECO:0000259" key="9">
    <source>
        <dbReference type="Pfam" id="PF16916"/>
    </source>
</evidence>
<evidence type="ECO:0000256" key="4">
    <source>
        <dbReference type="ARBA" id="ARBA00022692"/>
    </source>
</evidence>
<dbReference type="RefSeq" id="WP_338097076.1">
    <property type="nucleotide sequence ID" value="NZ_CP131061.1"/>
</dbReference>
<dbReference type="SUPFAM" id="SSF161111">
    <property type="entry name" value="Cation efflux protein transmembrane domain-like"/>
    <property type="match status" value="1"/>
</dbReference>
<dbReference type="Gene3D" id="1.20.1510.10">
    <property type="entry name" value="Cation efflux protein transmembrane domain"/>
    <property type="match status" value="1"/>
</dbReference>
<dbReference type="InterPro" id="IPR027470">
    <property type="entry name" value="Cation_efflux_CTD"/>
</dbReference>
<keyword evidence="6 7" id="KW-0472">Membrane</keyword>
<dbReference type="InterPro" id="IPR027469">
    <property type="entry name" value="Cation_efflux_TMD_sf"/>
</dbReference>
<protein>
    <submittedName>
        <fullName evidence="10">Manganese efflux system protein MneP</fullName>
    </submittedName>
</protein>
<dbReference type="InterPro" id="IPR036837">
    <property type="entry name" value="Cation_efflux_CTD_sf"/>
</dbReference>
<dbReference type="Proteomes" id="UP001304970">
    <property type="component" value="Chromosome"/>
</dbReference>
<evidence type="ECO:0000313" key="10">
    <source>
        <dbReference type="EMBL" id="WNY27095.1"/>
    </source>
</evidence>
<dbReference type="GO" id="GO:0016020">
    <property type="term" value="C:membrane"/>
    <property type="evidence" value="ECO:0007669"/>
    <property type="project" value="UniProtKB-SubCell"/>
</dbReference>
<evidence type="ECO:0000256" key="6">
    <source>
        <dbReference type="ARBA" id="ARBA00023136"/>
    </source>
</evidence>
<organism evidence="10 11">
    <name type="scientific">Methanolapillus ohkumae</name>
    <dbReference type="NCBI Taxonomy" id="3028298"/>
    <lineage>
        <taxon>Archaea</taxon>
        <taxon>Methanobacteriati</taxon>
        <taxon>Methanobacteriota</taxon>
        <taxon>Stenosarchaea group</taxon>
        <taxon>Methanomicrobia</taxon>
        <taxon>Methanosarcinales</taxon>
        <taxon>Methanosarcinaceae</taxon>
        <taxon>Methanolapillus</taxon>
    </lineage>
</organism>
<dbReference type="AlphaFoldDB" id="A0AA96ZVP5"/>
<dbReference type="InterPro" id="IPR058533">
    <property type="entry name" value="Cation_efflux_TM"/>
</dbReference>
<sequence length="332" mass="36064">MTQEHSPDSQHAASHDHAGSASALASLSKEGIRVTVIGMAVNIILTIFKITTGFIGNSEALIADGIHSMSDLLSDIVVIVSLKISAKPGDKSHNYGHGKVETMASVVVGLMLLFAGIFIFYEGAVSIYKFLHGITIESPSMFTFYVALASIIIKELLYQYTHRVAKKLDSELIEVNAWHHRSDAFSSIGVAAGIGAAVLLGGFWVILDPIMAVTLALYILYIAFKIIYSNLNDLAEASLSPDVNEEILKIVSGQNGVQDCHSLKTRKLGSSKAIDIHIMLDGNLSVEEADSIQTEVEKCLKDRFGANTFVMIKVEKYLPDDSVLEEHKKAEL</sequence>